<dbReference type="PROSITE" id="PS51034">
    <property type="entry name" value="ZP_2"/>
    <property type="match status" value="1"/>
</dbReference>
<keyword evidence="3" id="KW-1185">Reference proteome</keyword>
<reference evidence="2 3" key="1">
    <citation type="submission" date="2024-02" db="EMBL/GenBank/DDBJ databases">
        <authorList>
            <person name="Daric V."/>
            <person name="Darras S."/>
        </authorList>
    </citation>
    <scope>NUCLEOTIDE SEQUENCE [LARGE SCALE GENOMIC DNA]</scope>
</reference>
<sequence length="175" mass="19922">MQIRRACLGFSKKFLVTRYHCCICGITRILAIAINRCKSLSAHARRTCFQPEPLNSCEEHPCIGHCDCIESKQHEKGRFCVSKKGYIGDDCKFAILQGSHYVVTIPLPFTKCGTSIEASNEDVITFRNRIWINREISGSLIDMPVPILDFRCRYQASYRVITSIQPQLVLLSLHL</sequence>
<dbReference type="Proteomes" id="UP001642483">
    <property type="component" value="Unassembled WGS sequence"/>
</dbReference>
<proteinExistence type="predicted"/>
<dbReference type="InterPro" id="IPR001507">
    <property type="entry name" value="ZP_dom"/>
</dbReference>
<dbReference type="InterPro" id="IPR055356">
    <property type="entry name" value="ZP-N"/>
</dbReference>
<evidence type="ECO:0000313" key="2">
    <source>
        <dbReference type="EMBL" id="CAK8694392.1"/>
    </source>
</evidence>
<evidence type="ECO:0000313" key="3">
    <source>
        <dbReference type="Proteomes" id="UP001642483"/>
    </source>
</evidence>
<comment type="caution">
    <text evidence="2">The sequence shown here is derived from an EMBL/GenBank/DDBJ whole genome shotgun (WGS) entry which is preliminary data.</text>
</comment>
<dbReference type="Pfam" id="PF23344">
    <property type="entry name" value="ZP-N"/>
    <property type="match status" value="1"/>
</dbReference>
<evidence type="ECO:0000259" key="1">
    <source>
        <dbReference type="PROSITE" id="PS51034"/>
    </source>
</evidence>
<protein>
    <recommendedName>
        <fullName evidence="1">ZP domain-containing protein</fullName>
    </recommendedName>
</protein>
<gene>
    <name evidence="2" type="ORF">CVLEPA_LOCUS27762</name>
</gene>
<feature type="domain" description="ZP" evidence="1">
    <location>
        <begin position="56"/>
        <end position="175"/>
    </location>
</feature>
<dbReference type="Gene3D" id="2.60.40.3210">
    <property type="entry name" value="Zona pellucida, ZP-N domain"/>
    <property type="match status" value="1"/>
</dbReference>
<organism evidence="2 3">
    <name type="scientific">Clavelina lepadiformis</name>
    <name type="common">Light-bulb sea squirt</name>
    <name type="synonym">Ascidia lepadiformis</name>
    <dbReference type="NCBI Taxonomy" id="159417"/>
    <lineage>
        <taxon>Eukaryota</taxon>
        <taxon>Metazoa</taxon>
        <taxon>Chordata</taxon>
        <taxon>Tunicata</taxon>
        <taxon>Ascidiacea</taxon>
        <taxon>Aplousobranchia</taxon>
        <taxon>Clavelinidae</taxon>
        <taxon>Clavelina</taxon>
    </lineage>
</organism>
<dbReference type="EMBL" id="CAWYQH010000141">
    <property type="protein sequence ID" value="CAK8694392.1"/>
    <property type="molecule type" value="Genomic_DNA"/>
</dbReference>
<accession>A0ABP0GS22</accession>
<name>A0ABP0GS22_CLALP</name>